<feature type="region of interest" description="Disordered" evidence="5">
    <location>
        <begin position="576"/>
        <end position="625"/>
    </location>
</feature>
<evidence type="ECO:0000313" key="7">
    <source>
        <dbReference type="EMBL" id="CBI07309.1"/>
    </source>
</evidence>
<dbReference type="GO" id="GO:0005524">
    <property type="term" value="F:ATP binding"/>
    <property type="evidence" value="ECO:0007669"/>
    <property type="project" value="UniProtKB-KW"/>
</dbReference>
<dbReference type="EC" id="3.6.1.-" evidence="7"/>
<gene>
    <name evidence="7" type="ORF">CARN6_0641</name>
</gene>
<evidence type="ECO:0000256" key="2">
    <source>
        <dbReference type="ARBA" id="ARBA00022801"/>
    </source>
</evidence>
<dbReference type="Pfam" id="PF13245">
    <property type="entry name" value="AAA_19"/>
    <property type="match status" value="1"/>
</dbReference>
<dbReference type="AlphaFoldDB" id="E6QJ93"/>
<dbReference type="InterPro" id="IPR000212">
    <property type="entry name" value="DNA_helicase_UvrD/REP"/>
</dbReference>
<dbReference type="GO" id="GO:0005634">
    <property type="term" value="C:nucleus"/>
    <property type="evidence" value="ECO:0007669"/>
    <property type="project" value="TreeGrafter"/>
</dbReference>
<dbReference type="GO" id="GO:0000724">
    <property type="term" value="P:double-strand break repair via homologous recombination"/>
    <property type="evidence" value="ECO:0007669"/>
    <property type="project" value="TreeGrafter"/>
</dbReference>
<dbReference type="GO" id="GO:0003677">
    <property type="term" value="F:DNA binding"/>
    <property type="evidence" value="ECO:0007669"/>
    <property type="project" value="InterPro"/>
</dbReference>
<organism evidence="7">
    <name type="scientific">mine drainage metagenome</name>
    <dbReference type="NCBI Taxonomy" id="410659"/>
    <lineage>
        <taxon>unclassified sequences</taxon>
        <taxon>metagenomes</taxon>
        <taxon>ecological metagenomes</taxon>
    </lineage>
</organism>
<keyword evidence="1" id="KW-0547">Nucleotide-binding</keyword>
<proteinExistence type="predicted"/>
<dbReference type="PANTHER" id="PTHR11070:SF30">
    <property type="entry name" value="F-BOX DNA HELICASE 1"/>
    <property type="match status" value="1"/>
</dbReference>
<keyword evidence="4" id="KW-0067">ATP-binding</keyword>
<dbReference type="GO" id="GO:0043138">
    <property type="term" value="F:3'-5' DNA helicase activity"/>
    <property type="evidence" value="ECO:0007669"/>
    <property type="project" value="TreeGrafter"/>
</dbReference>
<evidence type="ECO:0000256" key="3">
    <source>
        <dbReference type="ARBA" id="ARBA00022806"/>
    </source>
</evidence>
<comment type="caution">
    <text evidence="7">The sequence shown here is derived from an EMBL/GenBank/DDBJ whole genome shotgun (WGS) entry which is preliminary data.</text>
</comment>
<dbReference type="GO" id="GO:0031297">
    <property type="term" value="P:replication fork processing"/>
    <property type="evidence" value="ECO:0007669"/>
    <property type="project" value="TreeGrafter"/>
</dbReference>
<sequence length="625" mass="69384">MQPNAEQMAILQAIYERHQFIAVNALAGTGKSTTVNFAVNGGPLQGKSVQYLVFNKKNADEAREKLPGFVKVNTAHSLAWNGAHPAGGLIKNIYAERRVDRLYGTLKNWNDPRFLGFLQSMKDVRLTKAQSIFLVQDMLTSFCQSADDQIQPHHLDEHLKTQIRLKLERSGNERFVDMTLNSALEVANDIFQKMLDPGGNAHVTHDAYLKIWSMGRPVIPADHILFDEAQDASMPMMEGVLNQSHAQLVFIGDTHQGIYGWRGAVDAMQELKHRYPETRVLPLQSSYRFGQGVADAGNVFLTALYEKEQTPVEFRAFLRGLGNYDSRVETGSEIGQGRKPTAYLFRGNAALVTTALRGLDRGDKVYMAGDQSAEIADFLDACCKLYRQEFTSHPDLRFFDNFQELQRFTETREGQGLAFLVGMVVNQHGAMQREIDLLRSTSFQTSADYTLSTMHRSKGLEFSHVVLDGGAQKPFEIDEKTGVRPVFSEIPSEVWRLLYVASTRAHETLYLNGLTNAMLVNVDGIPQPVRAAIHGLDRYRLNAATRADWETLEFPPVPEPRLIGVPFSQVNLTPSWVHPSPAEGQPRDGVQPPAGATPADRNEAQPVAWPAPARAAPGTGGMAPG</sequence>
<reference evidence="7" key="1">
    <citation type="submission" date="2009-10" db="EMBL/GenBank/DDBJ databases">
        <title>Diversity of trophic interactions inside an arsenic-rich microbial ecosystem.</title>
        <authorList>
            <person name="Bertin P.N."/>
            <person name="Heinrich-Salmeron A."/>
            <person name="Pelletier E."/>
            <person name="Goulhen-Chollet F."/>
            <person name="Arsene-Ploetze F."/>
            <person name="Gallien S."/>
            <person name="Calteau A."/>
            <person name="Vallenet D."/>
            <person name="Casiot C."/>
            <person name="Chane-Woon-Ming B."/>
            <person name="Giloteaux L."/>
            <person name="Barakat M."/>
            <person name="Bonnefoy V."/>
            <person name="Bruneel O."/>
            <person name="Chandler M."/>
            <person name="Cleiss J."/>
            <person name="Duran R."/>
            <person name="Elbaz-Poulichet F."/>
            <person name="Fonknechten N."/>
            <person name="Lauga B."/>
            <person name="Mornico D."/>
            <person name="Ortet P."/>
            <person name="Schaeffer C."/>
            <person name="Siguier P."/>
            <person name="Alexander Thil Smith A."/>
            <person name="Van Dorsselaer A."/>
            <person name="Weissenbach J."/>
            <person name="Medigue C."/>
            <person name="Le Paslier D."/>
        </authorList>
    </citation>
    <scope>NUCLEOTIDE SEQUENCE</scope>
</reference>
<evidence type="ECO:0000256" key="1">
    <source>
        <dbReference type="ARBA" id="ARBA00022741"/>
    </source>
</evidence>
<evidence type="ECO:0000259" key="6">
    <source>
        <dbReference type="Pfam" id="PF13361"/>
    </source>
</evidence>
<dbReference type="SUPFAM" id="SSF52540">
    <property type="entry name" value="P-loop containing nucleoside triphosphate hydrolases"/>
    <property type="match status" value="1"/>
</dbReference>
<dbReference type="GO" id="GO:0016787">
    <property type="term" value="F:hydrolase activity"/>
    <property type="evidence" value="ECO:0007669"/>
    <property type="project" value="UniProtKB-KW"/>
</dbReference>
<dbReference type="InterPro" id="IPR014017">
    <property type="entry name" value="DNA_helicase_UvrD-like_C"/>
</dbReference>
<dbReference type="InterPro" id="IPR027417">
    <property type="entry name" value="P-loop_NTPase"/>
</dbReference>
<dbReference type="EMBL" id="CABQ01000087">
    <property type="protein sequence ID" value="CBI07309.1"/>
    <property type="molecule type" value="Genomic_DNA"/>
</dbReference>
<evidence type="ECO:0000256" key="5">
    <source>
        <dbReference type="SAM" id="MobiDB-lite"/>
    </source>
</evidence>
<evidence type="ECO:0000256" key="4">
    <source>
        <dbReference type="ARBA" id="ARBA00022840"/>
    </source>
</evidence>
<name>E6QJ93_9ZZZZ</name>
<feature type="domain" description="UvrD-like helicase C-terminal" evidence="6">
    <location>
        <begin position="444"/>
        <end position="511"/>
    </location>
</feature>
<dbReference type="Gene3D" id="3.40.50.300">
    <property type="entry name" value="P-loop containing nucleotide triphosphate hydrolases"/>
    <property type="match status" value="2"/>
</dbReference>
<keyword evidence="2 7" id="KW-0378">Hydrolase</keyword>
<dbReference type="PANTHER" id="PTHR11070">
    <property type="entry name" value="UVRD / RECB / PCRA DNA HELICASE FAMILY MEMBER"/>
    <property type="match status" value="1"/>
</dbReference>
<dbReference type="Pfam" id="PF13361">
    <property type="entry name" value="UvrD_C"/>
    <property type="match status" value="1"/>
</dbReference>
<accession>E6QJ93</accession>
<protein>
    <submittedName>
        <fullName evidence="7">Putative DNA helicase</fullName>
        <ecNumber evidence="7">3.6.1.-</ecNumber>
    </submittedName>
</protein>
<keyword evidence="3 7" id="KW-0347">Helicase</keyword>
<feature type="compositionally biased region" description="Low complexity" evidence="5">
    <location>
        <begin position="604"/>
        <end position="617"/>
    </location>
</feature>